<evidence type="ECO:0000313" key="2">
    <source>
        <dbReference type="Proteomes" id="UP000789706"/>
    </source>
</evidence>
<proteinExistence type="predicted"/>
<gene>
    <name evidence="1" type="ORF">DEBURN_LOCUS260</name>
</gene>
<protein>
    <submittedName>
        <fullName evidence="1">6082_t:CDS:1</fullName>
    </submittedName>
</protein>
<dbReference type="EMBL" id="CAJVPK010000007">
    <property type="protein sequence ID" value="CAG8432936.1"/>
    <property type="molecule type" value="Genomic_DNA"/>
</dbReference>
<comment type="caution">
    <text evidence="1">The sequence shown here is derived from an EMBL/GenBank/DDBJ whole genome shotgun (WGS) entry which is preliminary data.</text>
</comment>
<dbReference type="Gene3D" id="3.80.10.10">
    <property type="entry name" value="Ribonuclease Inhibitor"/>
    <property type="match status" value="1"/>
</dbReference>
<organism evidence="1 2">
    <name type="scientific">Diversispora eburnea</name>
    <dbReference type="NCBI Taxonomy" id="1213867"/>
    <lineage>
        <taxon>Eukaryota</taxon>
        <taxon>Fungi</taxon>
        <taxon>Fungi incertae sedis</taxon>
        <taxon>Mucoromycota</taxon>
        <taxon>Glomeromycotina</taxon>
        <taxon>Glomeromycetes</taxon>
        <taxon>Diversisporales</taxon>
        <taxon>Diversisporaceae</taxon>
        <taxon>Diversispora</taxon>
    </lineage>
</organism>
<accession>A0A9N8V0U1</accession>
<dbReference type="AlphaFoldDB" id="A0A9N8V0U1"/>
<name>A0A9N8V0U1_9GLOM</name>
<dbReference type="SUPFAM" id="SSF52047">
    <property type="entry name" value="RNI-like"/>
    <property type="match status" value="1"/>
</dbReference>
<sequence length="647" mass="75767">MTIFLPPDVLKKIFLELRKDSLSLHSCALVNSSWCETAISYLWFQPFKLLEKLRRNHQNGHNKRSWNERANCLIQIYVSCIQYQEKINIFSTERQRTTRQQTCNSSKPPTFNYLQYLKRLDIEEFSNAILGMVEVESTQAAKPQRLGYNRFISAAAAAAASSNNTSISSNKARIFNTNILGKILRNQSVGLKSLSISNNHFEPYSWLHSLPPNTNHHLSNLSKFTCTTPCNAELYYTLSETVKKLKKIKIWMDYPPVINNHSKNGLDSLEDQVKGITVLIRSQKQLTEFELGYCGLGLDDIVIALMSQVHSLRKMTFFKVDFKDWRSLLELTSLTQLDELVLNSSPGVIVESFINRANISLEELEITYIPYYTNRPRNQETNVNNIFREISLIKLANNNLEVLGIHACWTFTPENLELFLGYFTRLKKFELLWSSCVCNEHFKVLLNRFWYGGVDRRDYDDDENDSYQRSFKKRDNRKYNNRFWNKRYIINNESFGKNNGKGKEVKSISKLEYLSVQTRHIINVDLIRQIRRFVKYVKVVMVEEDFEEDMSSQNNTIIIDAEELEKRKKRAARFGNYLDPNQLASTQDWFIEKSQPINLKDLGYWDKLFSLFDVVKIEEDDYQRQLSFLDDEPVQRLQELREDGVIL</sequence>
<reference evidence="1" key="1">
    <citation type="submission" date="2021-06" db="EMBL/GenBank/DDBJ databases">
        <authorList>
            <person name="Kallberg Y."/>
            <person name="Tangrot J."/>
            <person name="Rosling A."/>
        </authorList>
    </citation>
    <scope>NUCLEOTIDE SEQUENCE</scope>
    <source>
        <strain evidence="1">AZ414A</strain>
    </source>
</reference>
<dbReference type="Proteomes" id="UP000789706">
    <property type="component" value="Unassembled WGS sequence"/>
</dbReference>
<keyword evidence="2" id="KW-1185">Reference proteome</keyword>
<dbReference type="OrthoDB" id="2342138at2759"/>
<dbReference type="InterPro" id="IPR032675">
    <property type="entry name" value="LRR_dom_sf"/>
</dbReference>
<evidence type="ECO:0000313" key="1">
    <source>
        <dbReference type="EMBL" id="CAG8432936.1"/>
    </source>
</evidence>